<dbReference type="InterPro" id="IPR035909">
    <property type="entry name" value="CheB_C"/>
</dbReference>
<comment type="similarity">
    <text evidence="3">Belongs to the CheB family.</text>
</comment>
<evidence type="ECO:0000256" key="4">
    <source>
        <dbReference type="PROSITE-ProRule" id="PRU00050"/>
    </source>
</evidence>
<reference evidence="9" key="1">
    <citation type="journal article" date="2019" name="Int. J. Syst. Evol. Microbiol.">
        <title>The Global Catalogue of Microorganisms (GCM) 10K type strain sequencing project: providing services to taxonomists for standard genome sequencing and annotation.</title>
        <authorList>
            <consortium name="The Broad Institute Genomics Platform"/>
            <consortium name="The Broad Institute Genome Sequencing Center for Infectious Disease"/>
            <person name="Wu L."/>
            <person name="Ma J."/>
        </authorList>
    </citation>
    <scope>NUCLEOTIDE SEQUENCE [LARGE SCALE GENOMIC DNA]</scope>
    <source>
        <strain evidence="9">CCUG 56754</strain>
    </source>
</reference>
<dbReference type="SMART" id="SM00448">
    <property type="entry name" value="REC"/>
    <property type="match status" value="1"/>
</dbReference>
<dbReference type="PANTHER" id="PTHR42872:SF3">
    <property type="entry name" value="PROTEIN-GLUTAMATE METHYLESTERASE_PROTEIN-GLUTAMINE GLUTAMINASE 1"/>
    <property type="match status" value="1"/>
</dbReference>
<dbReference type="Pfam" id="PF01339">
    <property type="entry name" value="CheB_methylest"/>
    <property type="match status" value="1"/>
</dbReference>
<dbReference type="Gene3D" id="3.40.50.2300">
    <property type="match status" value="1"/>
</dbReference>
<evidence type="ECO:0000256" key="5">
    <source>
        <dbReference type="PROSITE-ProRule" id="PRU00169"/>
    </source>
</evidence>
<gene>
    <name evidence="3" type="primary">cheB</name>
    <name evidence="8" type="ORF">ACFQ3N_06040</name>
</gene>
<comment type="catalytic activity">
    <reaction evidence="3">
        <text>L-glutaminyl-[protein] + H2O = L-glutamyl-[protein] + NH4(+)</text>
        <dbReference type="Rhea" id="RHEA:16441"/>
        <dbReference type="Rhea" id="RHEA-COMP:10207"/>
        <dbReference type="Rhea" id="RHEA-COMP:10208"/>
        <dbReference type="ChEBI" id="CHEBI:15377"/>
        <dbReference type="ChEBI" id="CHEBI:28938"/>
        <dbReference type="ChEBI" id="CHEBI:29973"/>
        <dbReference type="ChEBI" id="CHEBI:30011"/>
        <dbReference type="EC" id="3.5.1.44"/>
    </reaction>
</comment>
<accession>A0ABW3LHZ2</accession>
<feature type="domain" description="CheB-type methylesterase" evidence="7">
    <location>
        <begin position="157"/>
        <end position="351"/>
    </location>
</feature>
<keyword evidence="3" id="KW-0963">Cytoplasm</keyword>
<dbReference type="InterPro" id="IPR008248">
    <property type="entry name" value="CheB-like"/>
</dbReference>
<comment type="PTM">
    <text evidence="3">Phosphorylated by CheA. Phosphorylation of the N-terminal regulatory domain activates the methylesterase activity.</text>
</comment>
<dbReference type="Gene3D" id="3.40.50.180">
    <property type="entry name" value="Methylesterase CheB, C-terminal domain"/>
    <property type="match status" value="1"/>
</dbReference>
<comment type="catalytic activity">
    <reaction evidence="2 3">
        <text>[protein]-L-glutamate 5-O-methyl ester + H2O = L-glutamyl-[protein] + methanol + H(+)</text>
        <dbReference type="Rhea" id="RHEA:23236"/>
        <dbReference type="Rhea" id="RHEA-COMP:10208"/>
        <dbReference type="Rhea" id="RHEA-COMP:10311"/>
        <dbReference type="ChEBI" id="CHEBI:15377"/>
        <dbReference type="ChEBI" id="CHEBI:15378"/>
        <dbReference type="ChEBI" id="CHEBI:17790"/>
        <dbReference type="ChEBI" id="CHEBI:29973"/>
        <dbReference type="ChEBI" id="CHEBI:82795"/>
        <dbReference type="EC" id="3.1.1.61"/>
    </reaction>
</comment>
<dbReference type="EC" id="3.1.1.61" evidence="3"/>
<proteinExistence type="inferred from homology"/>
<dbReference type="PIRSF" id="PIRSF000876">
    <property type="entry name" value="RR_chemtxs_CheB"/>
    <property type="match status" value="1"/>
</dbReference>
<comment type="function">
    <text evidence="3">Involved in chemotaxis. Part of a chemotaxis signal transduction system that modulates chemotaxis in response to various stimuli. Catalyzes the demethylation of specific methylglutamate residues introduced into the chemoreceptors (methyl-accepting chemotaxis proteins or MCP) by CheR. Also mediates the irreversible deamidation of specific glutamine residues to glutamic acid.</text>
</comment>
<evidence type="ECO:0000259" key="7">
    <source>
        <dbReference type="PROSITE" id="PS50122"/>
    </source>
</evidence>
<keyword evidence="9" id="KW-1185">Reference proteome</keyword>
<dbReference type="PROSITE" id="PS50122">
    <property type="entry name" value="CHEB"/>
    <property type="match status" value="1"/>
</dbReference>
<dbReference type="EMBL" id="JBHTKJ010000012">
    <property type="protein sequence ID" value="MFD1037967.1"/>
    <property type="molecule type" value="Genomic_DNA"/>
</dbReference>
<organism evidence="8 9">
    <name type="scientific">Virgibacillus byunsanensis</name>
    <dbReference type="NCBI Taxonomy" id="570945"/>
    <lineage>
        <taxon>Bacteria</taxon>
        <taxon>Bacillati</taxon>
        <taxon>Bacillota</taxon>
        <taxon>Bacilli</taxon>
        <taxon>Bacillales</taxon>
        <taxon>Bacillaceae</taxon>
        <taxon>Virgibacillus</taxon>
    </lineage>
</organism>
<dbReference type="CDD" id="cd17541">
    <property type="entry name" value="REC_CheB-like"/>
    <property type="match status" value="1"/>
</dbReference>
<keyword evidence="3 5" id="KW-0597">Phosphoprotein</keyword>
<keyword evidence="1 3" id="KW-0378">Hydrolase</keyword>
<evidence type="ECO:0000259" key="6">
    <source>
        <dbReference type="PROSITE" id="PS50110"/>
    </source>
</evidence>
<dbReference type="HAMAP" id="MF_00099">
    <property type="entry name" value="CheB_chemtxs"/>
    <property type="match status" value="1"/>
</dbReference>
<feature type="active site" evidence="3 4">
    <location>
        <position position="195"/>
    </location>
</feature>
<evidence type="ECO:0000256" key="3">
    <source>
        <dbReference type="HAMAP-Rule" id="MF_00099"/>
    </source>
</evidence>
<keyword evidence="3 4" id="KW-0145">Chemotaxis</keyword>
<dbReference type="PANTHER" id="PTHR42872">
    <property type="entry name" value="PROTEIN-GLUTAMATE METHYLESTERASE/PROTEIN-GLUTAMINE GLUTAMINASE"/>
    <property type="match status" value="1"/>
</dbReference>
<sequence length="355" mass="38363">MNPIQTIVVDDSAFMRKMISDILSSDNRINVIATARNGEDGIKKIKELQPDVVTLDVEMPIMDGITALQKIMETNPTSVVMFSSVTSEGTAKTIQAISYGAVDFISKPSGSITLNLTNIKEEIIAKVITASEVTLSKVVAAQPLLTSSVHTATISMPYDKTIVAIGTSTGGPRALQRVLTELPKDFRAPILIVQHMPAGFTKSLAERLNSLAKINVKEATHGEIIQDHTAYIAPGNYHMRTRKVGTTLAIELTEDSLRNGHRPSIDELFESLSIVQKVNKIAVILTGMGTDGSEGIKKLKASESKTIVIAESEQSSVVYGMPKAAVRTNYVNHIVHLHQVGETITNLVHKNTGGK</sequence>
<feature type="active site" evidence="3 4">
    <location>
        <position position="291"/>
    </location>
</feature>
<dbReference type="SUPFAM" id="SSF52738">
    <property type="entry name" value="Methylesterase CheB, C-terminal domain"/>
    <property type="match status" value="1"/>
</dbReference>
<dbReference type="CDD" id="cd16432">
    <property type="entry name" value="CheB_Rec"/>
    <property type="match status" value="1"/>
</dbReference>
<comment type="caution">
    <text evidence="8">The sequence shown here is derived from an EMBL/GenBank/DDBJ whole genome shotgun (WGS) entry which is preliminary data.</text>
</comment>
<feature type="modified residue" description="4-aspartylphosphate" evidence="3 5">
    <location>
        <position position="56"/>
    </location>
</feature>
<protein>
    <recommendedName>
        <fullName evidence="3">Protein-glutamate methylesterase/protein-glutamine glutaminase</fullName>
        <ecNumber evidence="3">3.1.1.61</ecNumber>
        <ecNumber evidence="3">3.5.1.44</ecNumber>
    </recommendedName>
</protein>
<evidence type="ECO:0000256" key="2">
    <source>
        <dbReference type="ARBA" id="ARBA00048267"/>
    </source>
</evidence>
<comment type="domain">
    <text evidence="3">Contains a C-terminal catalytic domain, and an N-terminal region which modulates catalytic activity.</text>
</comment>
<dbReference type="GO" id="GO:0008984">
    <property type="term" value="F:protein-glutamate methylesterase activity"/>
    <property type="evidence" value="ECO:0007669"/>
    <property type="project" value="UniProtKB-EC"/>
</dbReference>
<evidence type="ECO:0000313" key="8">
    <source>
        <dbReference type="EMBL" id="MFD1037967.1"/>
    </source>
</evidence>
<dbReference type="Pfam" id="PF00072">
    <property type="entry name" value="Response_reg"/>
    <property type="match status" value="1"/>
</dbReference>
<dbReference type="InterPro" id="IPR011006">
    <property type="entry name" value="CheY-like_superfamily"/>
</dbReference>
<dbReference type="SUPFAM" id="SSF52172">
    <property type="entry name" value="CheY-like"/>
    <property type="match status" value="1"/>
</dbReference>
<evidence type="ECO:0000313" key="9">
    <source>
        <dbReference type="Proteomes" id="UP001597040"/>
    </source>
</evidence>
<dbReference type="NCBIfam" id="NF001965">
    <property type="entry name" value="PRK00742.1"/>
    <property type="match status" value="1"/>
</dbReference>
<dbReference type="PROSITE" id="PS50110">
    <property type="entry name" value="RESPONSE_REGULATORY"/>
    <property type="match status" value="1"/>
</dbReference>
<evidence type="ECO:0000256" key="1">
    <source>
        <dbReference type="ARBA" id="ARBA00022801"/>
    </source>
</evidence>
<dbReference type="EC" id="3.5.1.44" evidence="3"/>
<comment type="subcellular location">
    <subcellularLocation>
        <location evidence="3">Cytoplasm</location>
    </subcellularLocation>
</comment>
<dbReference type="InterPro" id="IPR000673">
    <property type="entry name" value="Sig_transdc_resp-reg_Me-estase"/>
</dbReference>
<dbReference type="InterPro" id="IPR001789">
    <property type="entry name" value="Sig_transdc_resp-reg_receiver"/>
</dbReference>
<dbReference type="RefSeq" id="WP_390360506.1">
    <property type="nucleotide sequence ID" value="NZ_JBHTKJ010000012.1"/>
</dbReference>
<feature type="domain" description="Response regulatory" evidence="6">
    <location>
        <begin position="5"/>
        <end position="122"/>
    </location>
</feature>
<feature type="active site" evidence="3 4">
    <location>
        <position position="168"/>
    </location>
</feature>
<name>A0ABW3LHZ2_9BACI</name>
<dbReference type="Proteomes" id="UP001597040">
    <property type="component" value="Unassembled WGS sequence"/>
</dbReference>